<evidence type="ECO:0000313" key="1">
    <source>
        <dbReference type="EMBL" id="CAE0675418.1"/>
    </source>
</evidence>
<sequence>MALLPLKITRGATYLVLLLFVGFASFLERNVLLLSKIYDEHHLKAKIPKPFDSPGYAFLQKHSRPLESSISYESIQCRSASIAVCMLGNGYHVREKANLNEHWIREVVEPLGGVDNLEVFVNANERNTETNAYKELSKIWPNIPHLTTMTHLGEIQDGHNELQRACNASSKRRACAQMSTHVQGTRKLECLRTIKAMEKHCNKRYRWIVRDRPDLYHADTLARMPNLDSVNNVTTFLDFAKLHNGMSDRFGIVHRSHAEAYFGGLAPLCHSIESPVLQKLCDGHYVNQTHLYNECYLALSYHGFLEQPLRPDNRSGTDATRHVKSTTPISLLKAHLTPGLINRPMIVRDEEHPTCQAQKTADMKCIGNPRECKGNATFSIAVDKNKIDMCFTALVA</sequence>
<dbReference type="AlphaFoldDB" id="A0A7S3Z970"/>
<gene>
    <name evidence="1" type="ORF">LGLO00237_LOCUS27195</name>
</gene>
<proteinExistence type="predicted"/>
<reference evidence="1" key="1">
    <citation type="submission" date="2021-01" db="EMBL/GenBank/DDBJ databases">
        <authorList>
            <person name="Corre E."/>
            <person name="Pelletier E."/>
            <person name="Niang G."/>
            <person name="Scheremetjew M."/>
            <person name="Finn R."/>
            <person name="Kale V."/>
            <person name="Holt S."/>
            <person name="Cochrane G."/>
            <person name="Meng A."/>
            <person name="Brown T."/>
            <person name="Cohen L."/>
        </authorList>
    </citation>
    <scope>NUCLEOTIDE SEQUENCE</scope>
    <source>
        <strain evidence="1">CCCM811</strain>
    </source>
</reference>
<dbReference type="EMBL" id="HBIV01038189">
    <property type="protein sequence ID" value="CAE0675418.1"/>
    <property type="molecule type" value="Transcribed_RNA"/>
</dbReference>
<protein>
    <submittedName>
        <fullName evidence="1">Uncharacterized protein</fullName>
    </submittedName>
</protein>
<organism evidence="1">
    <name type="scientific">Lotharella globosa</name>
    <dbReference type="NCBI Taxonomy" id="91324"/>
    <lineage>
        <taxon>Eukaryota</taxon>
        <taxon>Sar</taxon>
        <taxon>Rhizaria</taxon>
        <taxon>Cercozoa</taxon>
        <taxon>Chlorarachniophyceae</taxon>
        <taxon>Lotharella</taxon>
    </lineage>
</organism>
<name>A0A7S3Z970_9EUKA</name>
<accession>A0A7S3Z970</accession>